<keyword evidence="9" id="KW-1185">Reference proteome</keyword>
<comment type="caution">
    <text evidence="8">The sequence shown here is derived from an EMBL/GenBank/DDBJ whole genome shotgun (WGS) entry which is preliminary data.</text>
</comment>
<dbReference type="GeneID" id="303303092"/>
<comment type="similarity">
    <text evidence="1 6">Belongs to the zinc-containing alcohol dehydrogenase family.</text>
</comment>
<dbReference type="PANTHER" id="PTHR43880:SF12">
    <property type="entry name" value="ALCOHOL DEHYDROGENASE CLASS-3"/>
    <property type="match status" value="1"/>
</dbReference>
<gene>
    <name evidence="8" type="ORF">GCM10007173_06990</name>
</gene>
<evidence type="ECO:0000256" key="4">
    <source>
        <dbReference type="ARBA" id="ARBA00023002"/>
    </source>
</evidence>
<dbReference type="Pfam" id="PF00107">
    <property type="entry name" value="ADH_zinc_N"/>
    <property type="match status" value="1"/>
</dbReference>
<dbReference type="PROSITE" id="PS00059">
    <property type="entry name" value="ADH_ZINC"/>
    <property type="match status" value="1"/>
</dbReference>
<dbReference type="InterPro" id="IPR013154">
    <property type="entry name" value="ADH-like_N"/>
</dbReference>
<keyword evidence="5" id="KW-0520">NAD</keyword>
<dbReference type="Gene3D" id="3.90.180.10">
    <property type="entry name" value="Medium-chain alcohol dehydrogenases, catalytic domain"/>
    <property type="match status" value="1"/>
</dbReference>
<protein>
    <submittedName>
        <fullName evidence="8">Alcohol dehydrogenase</fullName>
    </submittedName>
</protein>
<dbReference type="InterPro" id="IPR020843">
    <property type="entry name" value="ER"/>
</dbReference>
<dbReference type="InterPro" id="IPR013149">
    <property type="entry name" value="ADH-like_C"/>
</dbReference>
<feature type="domain" description="Enoyl reductase (ER)" evidence="7">
    <location>
        <begin position="12"/>
        <end position="365"/>
    </location>
</feature>
<dbReference type="Proteomes" id="UP000606115">
    <property type="component" value="Unassembled WGS sequence"/>
</dbReference>
<reference evidence="9" key="1">
    <citation type="journal article" date="2019" name="Int. J. Syst. Evol. Microbiol.">
        <title>The Global Catalogue of Microorganisms (GCM) 10K type strain sequencing project: providing services to taxonomists for standard genome sequencing and annotation.</title>
        <authorList>
            <consortium name="The Broad Institute Genomics Platform"/>
            <consortium name="The Broad Institute Genome Sequencing Center for Infectious Disease"/>
            <person name="Wu L."/>
            <person name="Ma J."/>
        </authorList>
    </citation>
    <scope>NUCLEOTIDE SEQUENCE [LARGE SCALE GENOMIC DNA]</scope>
    <source>
        <strain evidence="9">CGMCC 1.3685</strain>
    </source>
</reference>
<evidence type="ECO:0000259" key="7">
    <source>
        <dbReference type="SMART" id="SM00829"/>
    </source>
</evidence>
<evidence type="ECO:0000256" key="6">
    <source>
        <dbReference type="RuleBase" id="RU361277"/>
    </source>
</evidence>
<dbReference type="InterPro" id="IPR002328">
    <property type="entry name" value="ADH_Zn_CS"/>
</dbReference>
<dbReference type="EMBL" id="BMKX01000001">
    <property type="protein sequence ID" value="GGJ51029.1"/>
    <property type="molecule type" value="Genomic_DNA"/>
</dbReference>
<dbReference type="SUPFAM" id="SSF51735">
    <property type="entry name" value="NAD(P)-binding Rossmann-fold domains"/>
    <property type="match status" value="1"/>
</dbReference>
<sequence>MPTIARAALVRGFDGTFCVEEIQIDDPQGSEVLIEVRAVGLCQSDAHLSSIDLGIPTPLLMGHEISGIITQLGEQASGLEVGDHVVATLIQYCGNCTACLSGEVYRCERREHTLRPADGNPRITSASAPVTQMFGTGGFANYALVHAHQVVKIPTNFPFPQAAVMACSTLTGAGAVFNTAKVRAGDSVAVIGAGGIGLNAINAARIAGATIIIAVDLADEKLDLARSFGATHTINGGTEDAVRAVLELTGGGVDHAFEMIGLAPTSLQAIRMTRVAGDTYLVGLHKPGAELALDAMADIIQPQRTLHGIYMGSSNPQQDIPRYVEHYLAGRLQLDELVARELHIEQINEGFATMKNGGAVARSVITSFS</sequence>
<dbReference type="SMART" id="SM00829">
    <property type="entry name" value="PKS_ER"/>
    <property type="match status" value="1"/>
</dbReference>
<comment type="cofactor">
    <cofactor evidence="6">
        <name>Zn(2+)</name>
        <dbReference type="ChEBI" id="CHEBI:29105"/>
    </cofactor>
</comment>
<keyword evidence="2 6" id="KW-0479">Metal-binding</keyword>
<accession>A0ABQ2DC86</accession>
<dbReference type="Pfam" id="PF08240">
    <property type="entry name" value="ADH_N"/>
    <property type="match status" value="1"/>
</dbReference>
<organism evidence="8 9">
    <name type="scientific">Glutamicibacter ardleyensis</name>
    <dbReference type="NCBI Taxonomy" id="225894"/>
    <lineage>
        <taxon>Bacteria</taxon>
        <taxon>Bacillati</taxon>
        <taxon>Actinomycetota</taxon>
        <taxon>Actinomycetes</taxon>
        <taxon>Micrococcales</taxon>
        <taxon>Micrococcaceae</taxon>
        <taxon>Glutamicibacter</taxon>
    </lineage>
</organism>
<evidence type="ECO:0000313" key="9">
    <source>
        <dbReference type="Proteomes" id="UP000606115"/>
    </source>
</evidence>
<keyword evidence="4" id="KW-0560">Oxidoreductase</keyword>
<keyword evidence="3 6" id="KW-0862">Zinc</keyword>
<dbReference type="CDD" id="cd08279">
    <property type="entry name" value="Zn_ADH_class_III"/>
    <property type="match status" value="1"/>
</dbReference>
<dbReference type="Gene3D" id="3.40.50.720">
    <property type="entry name" value="NAD(P)-binding Rossmann-like Domain"/>
    <property type="match status" value="1"/>
</dbReference>
<evidence type="ECO:0000313" key="8">
    <source>
        <dbReference type="EMBL" id="GGJ51029.1"/>
    </source>
</evidence>
<evidence type="ECO:0000256" key="5">
    <source>
        <dbReference type="ARBA" id="ARBA00023027"/>
    </source>
</evidence>
<evidence type="ECO:0000256" key="1">
    <source>
        <dbReference type="ARBA" id="ARBA00008072"/>
    </source>
</evidence>
<evidence type="ECO:0000256" key="3">
    <source>
        <dbReference type="ARBA" id="ARBA00022833"/>
    </source>
</evidence>
<dbReference type="PANTHER" id="PTHR43880">
    <property type="entry name" value="ALCOHOL DEHYDROGENASE"/>
    <property type="match status" value="1"/>
</dbReference>
<dbReference type="SUPFAM" id="SSF50129">
    <property type="entry name" value="GroES-like"/>
    <property type="match status" value="2"/>
</dbReference>
<dbReference type="InterPro" id="IPR011032">
    <property type="entry name" value="GroES-like_sf"/>
</dbReference>
<dbReference type="RefSeq" id="WP_188683714.1">
    <property type="nucleotide sequence ID" value="NZ_BMKX01000001.1"/>
</dbReference>
<name>A0ABQ2DC86_9MICC</name>
<dbReference type="InterPro" id="IPR036291">
    <property type="entry name" value="NAD(P)-bd_dom_sf"/>
</dbReference>
<proteinExistence type="inferred from homology"/>
<evidence type="ECO:0000256" key="2">
    <source>
        <dbReference type="ARBA" id="ARBA00022723"/>
    </source>
</evidence>